<evidence type="ECO:0000313" key="2">
    <source>
        <dbReference type="EMBL" id="PGG96346.1"/>
    </source>
</evidence>
<proteinExistence type="predicted"/>
<organism evidence="2 3">
    <name type="scientific">Blastomyces parvus</name>
    <dbReference type="NCBI Taxonomy" id="2060905"/>
    <lineage>
        <taxon>Eukaryota</taxon>
        <taxon>Fungi</taxon>
        <taxon>Dikarya</taxon>
        <taxon>Ascomycota</taxon>
        <taxon>Pezizomycotina</taxon>
        <taxon>Eurotiomycetes</taxon>
        <taxon>Eurotiomycetidae</taxon>
        <taxon>Onygenales</taxon>
        <taxon>Ajellomycetaceae</taxon>
        <taxon>Blastomyces</taxon>
    </lineage>
</organism>
<accession>A0A2B7WI92</accession>
<evidence type="ECO:0000256" key="1">
    <source>
        <dbReference type="SAM" id="SignalP"/>
    </source>
</evidence>
<keyword evidence="1" id="KW-0732">Signal</keyword>
<name>A0A2B7WI92_9EURO</name>
<evidence type="ECO:0000313" key="3">
    <source>
        <dbReference type="Proteomes" id="UP000224080"/>
    </source>
</evidence>
<evidence type="ECO:0008006" key="4">
    <source>
        <dbReference type="Google" id="ProtNLM"/>
    </source>
</evidence>
<feature type="chain" id="PRO_5012248030" description="Ecp2 effector protein domain-containing protein" evidence="1">
    <location>
        <begin position="22"/>
        <end position="189"/>
    </location>
</feature>
<keyword evidence="3" id="KW-1185">Reference proteome</keyword>
<feature type="signal peptide" evidence="1">
    <location>
        <begin position="1"/>
        <end position="21"/>
    </location>
</feature>
<gene>
    <name evidence="2" type="ORF">GX51_07876</name>
</gene>
<comment type="caution">
    <text evidence="2">The sequence shown here is derived from an EMBL/GenBank/DDBJ whole genome shotgun (WGS) entry which is preliminary data.</text>
</comment>
<dbReference type="AlphaFoldDB" id="A0A2B7WI92"/>
<reference evidence="2 3" key="1">
    <citation type="submission" date="2017-10" db="EMBL/GenBank/DDBJ databases">
        <title>Comparative genomics in systemic dimorphic fungi from Ajellomycetaceae.</title>
        <authorList>
            <person name="Munoz J.F."/>
            <person name="Mcewen J.G."/>
            <person name="Clay O.K."/>
            <person name="Cuomo C.A."/>
        </authorList>
    </citation>
    <scope>NUCLEOTIDE SEQUENCE [LARGE SCALE GENOMIC DNA]</scope>
    <source>
        <strain evidence="2 3">UAMH130</strain>
    </source>
</reference>
<sequence length="189" mass="20552">MLFSTVFLKYAAVLLATRAAALPTTVTGFEPEPRRICFDETPKLHCYNGKNDIPQDVAAEDVSFIASYLRAYGRQTRIGRLFTMKAADAPDCGEWVLYARGTAAAYAKKINMTYDSSILFADIADTIDGGKKPEADSILKCEADGGSLGTQIADLAAPAYLTKEYIDGHFQPDGIIIKIVSNIVSNKEL</sequence>
<dbReference type="EMBL" id="PDNC01000180">
    <property type="protein sequence ID" value="PGG96346.1"/>
    <property type="molecule type" value="Genomic_DNA"/>
</dbReference>
<dbReference type="Proteomes" id="UP000224080">
    <property type="component" value="Unassembled WGS sequence"/>
</dbReference>
<protein>
    <recommendedName>
        <fullName evidence="4">Ecp2 effector protein domain-containing protein</fullName>
    </recommendedName>
</protein>
<dbReference type="OrthoDB" id="3689965at2759"/>